<dbReference type="Proteomes" id="UP000027265">
    <property type="component" value="Unassembled WGS sequence"/>
</dbReference>
<name>A0A067PQR0_9AGAM</name>
<evidence type="ECO:0000313" key="2">
    <source>
        <dbReference type="EMBL" id="KDQ57153.1"/>
    </source>
</evidence>
<evidence type="ECO:0000313" key="3">
    <source>
        <dbReference type="Proteomes" id="UP000027265"/>
    </source>
</evidence>
<dbReference type="InterPro" id="IPR048273">
    <property type="entry name" value="Luciferase"/>
</dbReference>
<dbReference type="OrthoDB" id="5358398at2759"/>
<organism evidence="2 3">
    <name type="scientific">Jaapia argillacea MUCL 33604</name>
    <dbReference type="NCBI Taxonomy" id="933084"/>
    <lineage>
        <taxon>Eukaryota</taxon>
        <taxon>Fungi</taxon>
        <taxon>Dikarya</taxon>
        <taxon>Basidiomycota</taxon>
        <taxon>Agaricomycotina</taxon>
        <taxon>Agaricomycetes</taxon>
        <taxon>Agaricomycetidae</taxon>
        <taxon>Jaapiales</taxon>
        <taxon>Jaapiaceae</taxon>
        <taxon>Jaapia</taxon>
    </lineage>
</organism>
<sequence length="255" mass="28474">MKAHSEHQLLSEVDSPFRLLSPPFLLFTSLLAFSAHWLLSNYYAYIALGPGGLPHNIWGWLWSVAFKALSREGSSTSEYDGDPNGLSWLGDGERAALGNREGSRPRKSWHVVPQRQLDQIPDDNMKRKLETLLQECALKIPDLVELAISPHEKLHQVLVIHSSLPSPHTTATTALREIAHVHVGSDWSLHTVLAPRDCKIVIERGWGERHPLEGALGLPREYLMVYAARNQEELSGIVAIVRASVGYMTNSWAVL</sequence>
<reference evidence="3" key="1">
    <citation type="journal article" date="2014" name="Proc. Natl. Acad. Sci. U.S.A.">
        <title>Extensive sampling of basidiomycete genomes demonstrates inadequacy of the white-rot/brown-rot paradigm for wood decay fungi.</title>
        <authorList>
            <person name="Riley R."/>
            <person name="Salamov A.A."/>
            <person name="Brown D.W."/>
            <person name="Nagy L.G."/>
            <person name="Floudas D."/>
            <person name="Held B.W."/>
            <person name="Levasseur A."/>
            <person name="Lombard V."/>
            <person name="Morin E."/>
            <person name="Otillar R."/>
            <person name="Lindquist E.A."/>
            <person name="Sun H."/>
            <person name="LaButti K.M."/>
            <person name="Schmutz J."/>
            <person name="Jabbour D."/>
            <person name="Luo H."/>
            <person name="Baker S.E."/>
            <person name="Pisabarro A.G."/>
            <person name="Walton J.D."/>
            <person name="Blanchette R.A."/>
            <person name="Henrissat B."/>
            <person name="Martin F."/>
            <person name="Cullen D."/>
            <person name="Hibbett D.S."/>
            <person name="Grigoriev I.V."/>
        </authorList>
    </citation>
    <scope>NUCLEOTIDE SEQUENCE [LARGE SCALE GENOMIC DNA]</scope>
    <source>
        <strain evidence="3">MUCL 33604</strain>
    </source>
</reference>
<gene>
    <name evidence="2" type="ORF">JAAARDRAFT_285205</name>
</gene>
<dbReference type="HOGENOM" id="CLU_063954_1_0_1"/>
<dbReference type="PANTHER" id="PTHR38695">
    <property type="entry name" value="AMINO ACID PERMEASE_ SLC12A DOMAIN-CONTAINING PROTEIN"/>
    <property type="match status" value="1"/>
</dbReference>
<dbReference type="PANTHER" id="PTHR38695:SF1">
    <property type="entry name" value="AMINO ACID PERMEASE_ SLC12A DOMAIN-CONTAINING PROTEIN"/>
    <property type="match status" value="1"/>
</dbReference>
<protein>
    <recommendedName>
        <fullName evidence="1">Luciferase domain-containing protein</fullName>
    </recommendedName>
</protein>
<dbReference type="InterPro" id="IPR040841">
    <property type="entry name" value="Luciferase_dom"/>
</dbReference>
<proteinExistence type="predicted"/>
<evidence type="ECO:0000259" key="1">
    <source>
        <dbReference type="Pfam" id="PF17648"/>
    </source>
</evidence>
<feature type="domain" description="Luciferase" evidence="1">
    <location>
        <begin position="176"/>
        <end position="244"/>
    </location>
</feature>
<dbReference type="Pfam" id="PF17648">
    <property type="entry name" value="Luciferase"/>
    <property type="match status" value="1"/>
</dbReference>
<dbReference type="EMBL" id="KL197720">
    <property type="protein sequence ID" value="KDQ57153.1"/>
    <property type="molecule type" value="Genomic_DNA"/>
</dbReference>
<keyword evidence="3" id="KW-1185">Reference proteome</keyword>
<dbReference type="AlphaFoldDB" id="A0A067PQR0"/>
<accession>A0A067PQR0</accession>
<dbReference type="STRING" id="933084.A0A067PQR0"/>
<dbReference type="InParanoid" id="A0A067PQR0"/>